<dbReference type="PANTHER" id="PTHR44329:SF288">
    <property type="entry name" value="MITOGEN-ACTIVATED PROTEIN KINASE KINASE KINASE 20"/>
    <property type="match status" value="1"/>
</dbReference>
<dbReference type="PANTHER" id="PTHR44329">
    <property type="entry name" value="SERINE/THREONINE-PROTEIN KINASE TNNI3K-RELATED"/>
    <property type="match status" value="1"/>
</dbReference>
<evidence type="ECO:0000313" key="7">
    <source>
        <dbReference type="Proteomes" id="UP000266673"/>
    </source>
</evidence>
<dbReference type="SUPFAM" id="SSF56112">
    <property type="entry name" value="Protein kinase-like (PK-like)"/>
    <property type="match status" value="1"/>
</dbReference>
<evidence type="ECO:0000313" key="6">
    <source>
        <dbReference type="EMBL" id="RIB09285.1"/>
    </source>
</evidence>
<keyword evidence="2" id="KW-0547">Nucleotide-binding</keyword>
<dbReference type="Pfam" id="PF07714">
    <property type="entry name" value="PK_Tyr_Ser-Thr"/>
    <property type="match status" value="1"/>
</dbReference>
<evidence type="ECO:0000259" key="5">
    <source>
        <dbReference type="PROSITE" id="PS50011"/>
    </source>
</evidence>
<dbReference type="InterPro" id="IPR011009">
    <property type="entry name" value="Kinase-like_dom_sf"/>
</dbReference>
<accession>A0A397UG78</accession>
<reference evidence="6 7" key="1">
    <citation type="submission" date="2018-06" db="EMBL/GenBank/DDBJ databases">
        <title>Comparative genomics reveals the genomic features of Rhizophagus irregularis, R. cerebriforme, R. diaphanum and Gigaspora rosea, and their symbiotic lifestyle signature.</title>
        <authorList>
            <person name="Morin E."/>
            <person name="San Clemente H."/>
            <person name="Chen E.C.H."/>
            <person name="De La Providencia I."/>
            <person name="Hainaut M."/>
            <person name="Kuo A."/>
            <person name="Kohler A."/>
            <person name="Murat C."/>
            <person name="Tang N."/>
            <person name="Roy S."/>
            <person name="Loubradou J."/>
            <person name="Henrissat B."/>
            <person name="Grigoriev I.V."/>
            <person name="Corradi N."/>
            <person name="Roux C."/>
            <person name="Martin F.M."/>
        </authorList>
    </citation>
    <scope>NUCLEOTIDE SEQUENCE [LARGE SCALE GENOMIC DNA]</scope>
    <source>
        <strain evidence="6 7">DAOM 194757</strain>
    </source>
</reference>
<evidence type="ECO:0000256" key="1">
    <source>
        <dbReference type="ARBA" id="ARBA00022679"/>
    </source>
</evidence>
<organism evidence="6 7">
    <name type="scientific">Gigaspora rosea</name>
    <dbReference type="NCBI Taxonomy" id="44941"/>
    <lineage>
        <taxon>Eukaryota</taxon>
        <taxon>Fungi</taxon>
        <taxon>Fungi incertae sedis</taxon>
        <taxon>Mucoromycota</taxon>
        <taxon>Glomeromycotina</taxon>
        <taxon>Glomeromycetes</taxon>
        <taxon>Diversisporales</taxon>
        <taxon>Gigasporaceae</taxon>
        <taxon>Gigaspora</taxon>
    </lineage>
</organism>
<feature type="non-terminal residue" evidence="6">
    <location>
        <position position="1"/>
    </location>
</feature>
<keyword evidence="1" id="KW-0808">Transferase</keyword>
<evidence type="ECO:0000256" key="2">
    <source>
        <dbReference type="ARBA" id="ARBA00022741"/>
    </source>
</evidence>
<proteinExistence type="predicted"/>
<dbReference type="PROSITE" id="PS50011">
    <property type="entry name" value="PROTEIN_KINASE_DOM"/>
    <property type="match status" value="1"/>
</dbReference>
<dbReference type="OrthoDB" id="10261027at2759"/>
<dbReference type="Gene3D" id="1.10.510.10">
    <property type="entry name" value="Transferase(Phosphotransferase) domain 1"/>
    <property type="match status" value="1"/>
</dbReference>
<dbReference type="InterPro" id="IPR000719">
    <property type="entry name" value="Prot_kinase_dom"/>
</dbReference>
<keyword evidence="4" id="KW-0067">ATP-binding</keyword>
<dbReference type="Proteomes" id="UP000266673">
    <property type="component" value="Unassembled WGS sequence"/>
</dbReference>
<comment type="caution">
    <text evidence="6">The sequence shown here is derived from an EMBL/GenBank/DDBJ whole genome shotgun (WGS) entry which is preliminary data.</text>
</comment>
<gene>
    <name evidence="6" type="ORF">C2G38_1981544</name>
</gene>
<sequence>VIEFAQNRDLHYFLNKNANTLSWLEKLKLLHKISRGLTFVHLHQIIHRDLHSGNILISERDKPAIADLGISKPVNESSDKNSIYGVIPYVPPEVLKGGKFTQNSDIYSFGMIIWEVISGCRPFSDRKHDEYLILDILNGLRPKIPINIPKDLIELMEKCWHQDPEKRRFMTFNNNLTHMHFLGNKLKELIRKVEIGEVKFLENKDTNILSTKINDQAIYSRRPLNLLISKALTLQSIELSSRGKKIV</sequence>
<dbReference type="GO" id="GO:0005524">
    <property type="term" value="F:ATP binding"/>
    <property type="evidence" value="ECO:0007669"/>
    <property type="project" value="UniProtKB-KW"/>
</dbReference>
<dbReference type="InterPro" id="IPR051681">
    <property type="entry name" value="Ser/Thr_Kinases-Pseudokinases"/>
</dbReference>
<name>A0A397UG78_9GLOM</name>
<dbReference type="InterPro" id="IPR001245">
    <property type="entry name" value="Ser-Thr/Tyr_kinase_cat_dom"/>
</dbReference>
<dbReference type="AlphaFoldDB" id="A0A397UG78"/>
<keyword evidence="3 6" id="KW-0418">Kinase</keyword>
<keyword evidence="7" id="KW-1185">Reference proteome</keyword>
<dbReference type="EMBL" id="QKWP01001394">
    <property type="protein sequence ID" value="RIB09285.1"/>
    <property type="molecule type" value="Genomic_DNA"/>
</dbReference>
<protein>
    <submittedName>
        <fullName evidence="6">Kinase-like domain-containing protein</fullName>
    </submittedName>
</protein>
<dbReference type="STRING" id="44941.A0A397UG78"/>
<evidence type="ECO:0000256" key="3">
    <source>
        <dbReference type="ARBA" id="ARBA00022777"/>
    </source>
</evidence>
<evidence type="ECO:0000256" key="4">
    <source>
        <dbReference type="ARBA" id="ARBA00022840"/>
    </source>
</evidence>
<dbReference type="PRINTS" id="PR00109">
    <property type="entry name" value="TYRKINASE"/>
</dbReference>
<dbReference type="GO" id="GO:0004674">
    <property type="term" value="F:protein serine/threonine kinase activity"/>
    <property type="evidence" value="ECO:0007669"/>
    <property type="project" value="TreeGrafter"/>
</dbReference>
<feature type="domain" description="Protein kinase" evidence="5">
    <location>
        <begin position="1"/>
        <end position="181"/>
    </location>
</feature>